<organism evidence="7">
    <name type="scientific">Caldilineaceae bacterium SB0661_bin_32</name>
    <dbReference type="NCBI Taxonomy" id="2605255"/>
    <lineage>
        <taxon>Bacteria</taxon>
        <taxon>Bacillati</taxon>
        <taxon>Chloroflexota</taxon>
        <taxon>Caldilineae</taxon>
        <taxon>Caldilineales</taxon>
        <taxon>Caldilineaceae</taxon>
    </lineage>
</organism>
<reference evidence="7" key="1">
    <citation type="submission" date="2019-09" db="EMBL/GenBank/DDBJ databases">
        <title>Characterisation of the sponge microbiome using genome-centric metagenomics.</title>
        <authorList>
            <person name="Engelberts J.P."/>
            <person name="Robbins S.J."/>
            <person name="De Goeij J.M."/>
            <person name="Aranda M."/>
            <person name="Bell S.C."/>
            <person name="Webster N.S."/>
        </authorList>
    </citation>
    <scope>NUCLEOTIDE SEQUENCE</scope>
    <source>
        <strain evidence="7">SB0661_bin_32</strain>
    </source>
</reference>
<dbReference type="GO" id="GO:0005524">
    <property type="term" value="F:ATP binding"/>
    <property type="evidence" value="ECO:0007669"/>
    <property type="project" value="UniProtKB-KW"/>
</dbReference>
<dbReference type="PANTHER" id="PTHR24345">
    <property type="entry name" value="SERINE/THREONINE-PROTEIN KINASE PLK"/>
    <property type="match status" value="1"/>
</dbReference>
<evidence type="ECO:0000256" key="1">
    <source>
        <dbReference type="ARBA" id="ARBA00022527"/>
    </source>
</evidence>
<gene>
    <name evidence="7" type="ORF">F4X14_17520</name>
</gene>
<evidence type="ECO:0000313" key="7">
    <source>
        <dbReference type="EMBL" id="MYC96768.1"/>
    </source>
</evidence>
<dbReference type="InterPro" id="IPR011009">
    <property type="entry name" value="Kinase-like_dom_sf"/>
</dbReference>
<keyword evidence="1" id="KW-0723">Serine/threonine-protein kinase</keyword>
<name>A0A6B1DAK2_9CHLR</name>
<dbReference type="EMBL" id="VXMH01000096">
    <property type="protein sequence ID" value="MYC96768.1"/>
    <property type="molecule type" value="Genomic_DNA"/>
</dbReference>
<feature type="domain" description="Protein kinase" evidence="6">
    <location>
        <begin position="20"/>
        <end position="278"/>
    </location>
</feature>
<proteinExistence type="predicted"/>
<dbReference type="Gene3D" id="1.10.510.10">
    <property type="entry name" value="Transferase(Phosphotransferase) domain 1"/>
    <property type="match status" value="1"/>
</dbReference>
<keyword evidence="4 7" id="KW-0418">Kinase</keyword>
<keyword evidence="2" id="KW-0808">Transferase</keyword>
<dbReference type="PROSITE" id="PS50011">
    <property type="entry name" value="PROTEIN_KINASE_DOM"/>
    <property type="match status" value="1"/>
</dbReference>
<dbReference type="Gene3D" id="3.30.200.20">
    <property type="entry name" value="Phosphorylase Kinase, domain 1"/>
    <property type="match status" value="1"/>
</dbReference>
<evidence type="ECO:0000256" key="5">
    <source>
        <dbReference type="ARBA" id="ARBA00022840"/>
    </source>
</evidence>
<protein>
    <submittedName>
        <fullName evidence="7">Protein kinase</fullName>
    </submittedName>
</protein>
<dbReference type="AlphaFoldDB" id="A0A6B1DAK2"/>
<dbReference type="Pfam" id="PF00069">
    <property type="entry name" value="Pkinase"/>
    <property type="match status" value="1"/>
</dbReference>
<accession>A0A6B1DAK2</accession>
<dbReference type="InterPro" id="IPR000719">
    <property type="entry name" value="Prot_kinase_dom"/>
</dbReference>
<dbReference type="SUPFAM" id="SSF56112">
    <property type="entry name" value="Protein kinase-like (PK-like)"/>
    <property type="match status" value="1"/>
</dbReference>
<evidence type="ECO:0000256" key="4">
    <source>
        <dbReference type="ARBA" id="ARBA00022777"/>
    </source>
</evidence>
<comment type="caution">
    <text evidence="7">The sequence shown here is derived from an EMBL/GenBank/DDBJ whole genome shotgun (WGS) entry which is preliminary data.</text>
</comment>
<sequence>MNQLLNSGDKVQTQPTDLTYEVEKFLGGGGQGEVYRARLVDGKGAGTPMALKWFFPQYLRQDPDLRARLERAVDTGPPSDRFLWPQELVQAASRPEFGYVMPLREDRFAGITDLVTRRAEPTFHALVTAGFELAYNYRQLHAKGFCYRDISFGNVFFDPESGEVRICDNDNVSVDDGQGGVIGGTVRFMAPEIVRGEAGPSTQSDLFSLAVLLFYMLVNHHPLEGAREAQIRCFDLFAMTRLYGTDPLFIFDPNDVSNEPVRGHHDNALALWPLYPRFVQALFMRAFTDGLLDAHMRVVESQWTSALIRLRDSILYCQHCGAENFYDPDEQNLADGSSAACWACKSPRSLPPRMRIDREVVMLNHNTLLYPHHLDENCRYEFDEPVAEVTQHPQNPQTWGLRNLSAQKWTSQNADGKVNDVEPGKTVALSSGLRIQFGSRAGEVRL</sequence>
<dbReference type="GO" id="GO:0004674">
    <property type="term" value="F:protein serine/threonine kinase activity"/>
    <property type="evidence" value="ECO:0007669"/>
    <property type="project" value="UniProtKB-KW"/>
</dbReference>
<evidence type="ECO:0000259" key="6">
    <source>
        <dbReference type="PROSITE" id="PS50011"/>
    </source>
</evidence>
<evidence type="ECO:0000256" key="2">
    <source>
        <dbReference type="ARBA" id="ARBA00022679"/>
    </source>
</evidence>
<evidence type="ECO:0000256" key="3">
    <source>
        <dbReference type="ARBA" id="ARBA00022741"/>
    </source>
</evidence>
<dbReference type="SMART" id="SM00220">
    <property type="entry name" value="S_TKc"/>
    <property type="match status" value="1"/>
</dbReference>
<dbReference type="PANTHER" id="PTHR24345:SF91">
    <property type="entry name" value="SERINE_THREONINE-PROTEIN KINASE PLK4"/>
    <property type="match status" value="1"/>
</dbReference>
<keyword evidence="3" id="KW-0547">Nucleotide-binding</keyword>
<keyword evidence="5" id="KW-0067">ATP-binding</keyword>